<keyword evidence="4 7" id="KW-1133">Transmembrane helix</keyword>
<feature type="region of interest" description="Disordered" evidence="6">
    <location>
        <begin position="1"/>
        <end position="130"/>
    </location>
</feature>
<sequence>MSKCLIRFQPFPASLTTKQKTSWGRRGLMASATSPSPGGGDDMERPSSSPETIGDPESPPDSPTIESLAEEADDPSSPESAAESQDQSKRKKKKKKDRRNLEGRRQMSRSGELKTATSVDQPEATRSAGTGLGAEDIAKVAVAPNSKFVKLQSFLMKQQEDRSAAGRIERLMRSTKYDVATGVIIMVDVGLNWMDIDIRASGRDTPLWLDVSATVCLAIYTIEMIAITVLHGRRVLQDKWFLLDVVIVGSGLLQLFLSAIGISVDEVTLLRILRVVRIMRLFRLFRKFRFLKELRKLLKMTGLCFKTLCWSFLFCFVIMTSWAMLAVELLSPLMPEMIARGEWEDCEFCTKSLTSVLYANLLIFKTVVAGDSWGDVAVPLIEADPWVATGIFIGSHLTIVFGVLNLVVAVVVDTFAEQRMRDVTTMAMEMDEDAEEDLRDLDKMFLEIDANNDGTLTFDELLEGAMKVREFQNRLRVMDIDQNDLQQLFLMLDHDGGGTIDPDEFKKTLSRWAFDSKTTTRFVRYNLQQLMNDHSTAATKIAQMEMRLEAAIASTERNVRKRTHLSHRRRRHRGSNSHPQAGAQGENADAGNITGQLSNRQICQV</sequence>
<dbReference type="InterPro" id="IPR011992">
    <property type="entry name" value="EF-hand-dom_pair"/>
</dbReference>
<accession>A0ABP0MKM6</accession>
<reference evidence="9 10" key="1">
    <citation type="submission" date="2024-02" db="EMBL/GenBank/DDBJ databases">
        <authorList>
            <person name="Chen Y."/>
            <person name="Shah S."/>
            <person name="Dougan E. K."/>
            <person name="Thang M."/>
            <person name="Chan C."/>
        </authorList>
    </citation>
    <scope>NUCLEOTIDE SEQUENCE [LARGE SCALE GENOMIC DNA]</scope>
</reference>
<evidence type="ECO:0000256" key="6">
    <source>
        <dbReference type="SAM" id="MobiDB-lite"/>
    </source>
</evidence>
<feature type="transmembrane region" description="Helical" evidence="7">
    <location>
        <begin position="206"/>
        <end position="229"/>
    </location>
</feature>
<feature type="compositionally biased region" description="Basic residues" evidence="6">
    <location>
        <begin position="559"/>
        <end position="575"/>
    </location>
</feature>
<evidence type="ECO:0000313" key="9">
    <source>
        <dbReference type="EMBL" id="CAK9051693.1"/>
    </source>
</evidence>
<dbReference type="InterPro" id="IPR027359">
    <property type="entry name" value="Volt_channel_dom_sf"/>
</dbReference>
<name>A0ABP0MKM6_9DINO</name>
<dbReference type="InterPro" id="IPR005821">
    <property type="entry name" value="Ion_trans_dom"/>
</dbReference>
<organism evidence="9 10">
    <name type="scientific">Durusdinium trenchii</name>
    <dbReference type="NCBI Taxonomy" id="1381693"/>
    <lineage>
        <taxon>Eukaryota</taxon>
        <taxon>Sar</taxon>
        <taxon>Alveolata</taxon>
        <taxon>Dinophyceae</taxon>
        <taxon>Suessiales</taxon>
        <taxon>Symbiodiniaceae</taxon>
        <taxon>Durusdinium</taxon>
    </lineage>
</organism>
<dbReference type="PROSITE" id="PS50222">
    <property type="entry name" value="EF_HAND_2"/>
    <property type="match status" value="2"/>
</dbReference>
<dbReference type="EMBL" id="CAXAMN010018002">
    <property type="protein sequence ID" value="CAK9051693.1"/>
    <property type="molecule type" value="Genomic_DNA"/>
</dbReference>
<evidence type="ECO:0000256" key="7">
    <source>
        <dbReference type="SAM" id="Phobius"/>
    </source>
</evidence>
<dbReference type="InterPro" id="IPR018247">
    <property type="entry name" value="EF_Hand_1_Ca_BS"/>
</dbReference>
<dbReference type="SMART" id="SM00054">
    <property type="entry name" value="EFh"/>
    <property type="match status" value="2"/>
</dbReference>
<gene>
    <name evidence="9" type="ORF">CCMP2556_LOCUS26188</name>
</gene>
<feature type="domain" description="EF-hand" evidence="8">
    <location>
        <begin position="480"/>
        <end position="515"/>
    </location>
</feature>
<dbReference type="CDD" id="cd00051">
    <property type="entry name" value="EFh"/>
    <property type="match status" value="1"/>
</dbReference>
<dbReference type="Gene3D" id="1.20.120.350">
    <property type="entry name" value="Voltage-gated potassium channels. Chain C"/>
    <property type="match status" value="1"/>
</dbReference>
<keyword evidence="5 7" id="KW-0472">Membrane</keyword>
<feature type="transmembrane region" description="Helical" evidence="7">
    <location>
        <begin position="386"/>
        <end position="412"/>
    </location>
</feature>
<evidence type="ECO:0000256" key="2">
    <source>
        <dbReference type="ARBA" id="ARBA00022692"/>
    </source>
</evidence>
<evidence type="ECO:0000256" key="3">
    <source>
        <dbReference type="ARBA" id="ARBA00022837"/>
    </source>
</evidence>
<keyword evidence="2 7" id="KW-0812">Transmembrane</keyword>
<dbReference type="InterPro" id="IPR002048">
    <property type="entry name" value="EF_hand_dom"/>
</dbReference>
<feature type="compositionally biased region" description="Polar residues" evidence="6">
    <location>
        <begin position="593"/>
        <end position="605"/>
    </location>
</feature>
<evidence type="ECO:0000256" key="1">
    <source>
        <dbReference type="ARBA" id="ARBA00004141"/>
    </source>
</evidence>
<dbReference type="Pfam" id="PF00520">
    <property type="entry name" value="Ion_trans"/>
    <property type="match status" value="1"/>
</dbReference>
<comment type="subcellular location">
    <subcellularLocation>
        <location evidence="1">Membrane</location>
        <topology evidence="1">Multi-pass membrane protein</topology>
    </subcellularLocation>
</comment>
<evidence type="ECO:0000259" key="8">
    <source>
        <dbReference type="PROSITE" id="PS50222"/>
    </source>
</evidence>
<dbReference type="PANTHER" id="PTHR10037:SF62">
    <property type="entry name" value="SODIUM CHANNEL PROTEIN 60E"/>
    <property type="match status" value="1"/>
</dbReference>
<evidence type="ECO:0000313" key="10">
    <source>
        <dbReference type="Proteomes" id="UP001642484"/>
    </source>
</evidence>
<dbReference type="PANTHER" id="PTHR10037">
    <property type="entry name" value="VOLTAGE-GATED CATION CHANNEL CALCIUM AND SODIUM"/>
    <property type="match status" value="1"/>
</dbReference>
<feature type="transmembrane region" description="Helical" evidence="7">
    <location>
        <begin position="307"/>
        <end position="327"/>
    </location>
</feature>
<keyword evidence="10" id="KW-1185">Reference proteome</keyword>
<comment type="caution">
    <text evidence="9">The sequence shown here is derived from an EMBL/GenBank/DDBJ whole genome shotgun (WGS) entry which is preliminary data.</text>
</comment>
<feature type="domain" description="EF-hand" evidence="8">
    <location>
        <begin position="436"/>
        <end position="471"/>
    </location>
</feature>
<feature type="compositionally biased region" description="Basic residues" evidence="6">
    <location>
        <begin position="89"/>
        <end position="98"/>
    </location>
</feature>
<dbReference type="Gene3D" id="1.10.238.10">
    <property type="entry name" value="EF-hand"/>
    <property type="match status" value="1"/>
</dbReference>
<dbReference type="PROSITE" id="PS00018">
    <property type="entry name" value="EF_HAND_1"/>
    <property type="match status" value="2"/>
</dbReference>
<keyword evidence="3" id="KW-0106">Calcium</keyword>
<dbReference type="InterPro" id="IPR043203">
    <property type="entry name" value="VGCC_Ca_Na"/>
</dbReference>
<dbReference type="SUPFAM" id="SSF47473">
    <property type="entry name" value="EF-hand"/>
    <property type="match status" value="1"/>
</dbReference>
<proteinExistence type="predicted"/>
<dbReference type="SUPFAM" id="SSF81324">
    <property type="entry name" value="Voltage-gated potassium channels"/>
    <property type="match status" value="1"/>
</dbReference>
<evidence type="ECO:0000256" key="5">
    <source>
        <dbReference type="ARBA" id="ARBA00023136"/>
    </source>
</evidence>
<dbReference type="Pfam" id="PF00036">
    <property type="entry name" value="EF-hand_1"/>
    <property type="match status" value="1"/>
</dbReference>
<dbReference type="Pfam" id="PF13202">
    <property type="entry name" value="EF-hand_5"/>
    <property type="match status" value="1"/>
</dbReference>
<protein>
    <recommendedName>
        <fullName evidence="8">EF-hand domain-containing protein</fullName>
    </recommendedName>
</protein>
<dbReference type="Proteomes" id="UP001642484">
    <property type="component" value="Unassembled WGS sequence"/>
</dbReference>
<evidence type="ECO:0000256" key="4">
    <source>
        <dbReference type="ARBA" id="ARBA00022989"/>
    </source>
</evidence>
<feature type="region of interest" description="Disordered" evidence="6">
    <location>
        <begin position="555"/>
        <end position="605"/>
    </location>
</feature>
<feature type="transmembrane region" description="Helical" evidence="7">
    <location>
        <begin position="241"/>
        <end position="262"/>
    </location>
</feature>
<dbReference type="Gene3D" id="1.10.287.70">
    <property type="match status" value="1"/>
</dbReference>